<protein>
    <submittedName>
        <fullName evidence="1">Uncharacterized protein</fullName>
    </submittedName>
</protein>
<reference evidence="1" key="1">
    <citation type="journal article" date="2022" name="Front. Genet.">
        <title>Chromosome-Scale Assembly of the Dendrobium nobile Genome Provides Insights Into the Molecular Mechanism of the Biosynthesis of the Medicinal Active Ingredient of Dendrobium.</title>
        <authorList>
            <person name="Xu Q."/>
            <person name="Niu S.-C."/>
            <person name="Li K.-L."/>
            <person name="Zheng P.-J."/>
            <person name="Zhang X.-J."/>
            <person name="Jia Y."/>
            <person name="Liu Y."/>
            <person name="Niu Y.-X."/>
            <person name="Yu L.-H."/>
            <person name="Chen D.-F."/>
            <person name="Zhang G.-Q."/>
        </authorList>
    </citation>
    <scope>NUCLEOTIDE SEQUENCE</scope>
    <source>
        <tissue evidence="1">Leaf</tissue>
    </source>
</reference>
<dbReference type="Proteomes" id="UP000829196">
    <property type="component" value="Unassembled WGS sequence"/>
</dbReference>
<proteinExistence type="predicted"/>
<accession>A0A8T3B5S2</accession>
<evidence type="ECO:0000313" key="1">
    <source>
        <dbReference type="EMBL" id="KAI0504159.1"/>
    </source>
</evidence>
<keyword evidence="2" id="KW-1185">Reference proteome</keyword>
<sequence>MRLLTLFAQRKGCGRALMTAHPSKSILCICILLSTSMLKHPLCHQNMDGDWCDPGEPSIDLHAGHGIKRKWRDGNAGMIFYNTFLQLMTVSYIQNSKLACFCQ</sequence>
<gene>
    <name evidence="1" type="ORF">KFK09_015108</name>
</gene>
<dbReference type="AlphaFoldDB" id="A0A8T3B5S2"/>
<evidence type="ECO:0000313" key="2">
    <source>
        <dbReference type="Proteomes" id="UP000829196"/>
    </source>
</evidence>
<comment type="caution">
    <text evidence="1">The sequence shown here is derived from an EMBL/GenBank/DDBJ whole genome shotgun (WGS) entry which is preliminary data.</text>
</comment>
<dbReference type="EMBL" id="JAGYWB010000011">
    <property type="protein sequence ID" value="KAI0504159.1"/>
    <property type="molecule type" value="Genomic_DNA"/>
</dbReference>
<organism evidence="1 2">
    <name type="scientific">Dendrobium nobile</name>
    <name type="common">Orchid</name>
    <dbReference type="NCBI Taxonomy" id="94219"/>
    <lineage>
        <taxon>Eukaryota</taxon>
        <taxon>Viridiplantae</taxon>
        <taxon>Streptophyta</taxon>
        <taxon>Embryophyta</taxon>
        <taxon>Tracheophyta</taxon>
        <taxon>Spermatophyta</taxon>
        <taxon>Magnoliopsida</taxon>
        <taxon>Liliopsida</taxon>
        <taxon>Asparagales</taxon>
        <taxon>Orchidaceae</taxon>
        <taxon>Epidendroideae</taxon>
        <taxon>Malaxideae</taxon>
        <taxon>Dendrobiinae</taxon>
        <taxon>Dendrobium</taxon>
    </lineage>
</organism>
<name>A0A8T3B5S2_DENNO</name>